<evidence type="ECO:0000313" key="2">
    <source>
        <dbReference type="EMBL" id="MSS14535.1"/>
    </source>
</evidence>
<organism evidence="2 3">
    <name type="scientific">Porcincola intestinalis</name>
    <dbReference type="NCBI Taxonomy" id="2606632"/>
    <lineage>
        <taxon>Bacteria</taxon>
        <taxon>Bacillati</taxon>
        <taxon>Bacillota</taxon>
        <taxon>Clostridia</taxon>
        <taxon>Lachnospirales</taxon>
        <taxon>Lachnospiraceae</taxon>
        <taxon>Porcincola</taxon>
    </lineage>
</organism>
<name>A0A6L5X4H5_9FIRM</name>
<dbReference type="Pfam" id="PF14471">
    <property type="entry name" value="DUF4428"/>
    <property type="match status" value="1"/>
</dbReference>
<accession>A0A6L5X4H5</accession>
<feature type="domain" description="DUF4428" evidence="1">
    <location>
        <begin position="12"/>
        <end position="59"/>
    </location>
</feature>
<protein>
    <submittedName>
        <fullName evidence="2">DUF4428 domain-containing protein</fullName>
    </submittedName>
</protein>
<reference evidence="2 3" key="1">
    <citation type="submission" date="2019-08" db="EMBL/GenBank/DDBJ databases">
        <title>In-depth cultivation of the pig gut microbiome towards novel bacterial diversity and tailored functional studies.</title>
        <authorList>
            <person name="Wylensek D."/>
            <person name="Hitch T.C.A."/>
            <person name="Clavel T."/>
        </authorList>
    </citation>
    <scope>NUCLEOTIDE SEQUENCE [LARGE SCALE GENOMIC DNA]</scope>
    <source>
        <strain evidence="2 3">Oil+RF-744-WCA-WT-11</strain>
    </source>
</reference>
<proteinExistence type="predicted"/>
<sequence length="385" mass="41807">MGLFGKVFEKKECSICGGEIGLLGNRKLTDGNLCKNCAKKLSPWFEERRQSTVEDIRRQLDYREMNKEAVRAFQVTRDIATDRYHVFVDQGKGQFTVASKLDEQENPDIVSLSQVTGCRLEVKEDRDEEKYKDSDGNMRSYVPPHFKYSYDYVMHISVNSPWFDDMDFQMNTFSVEDHERGKMMAMEQAGNEIVALLTGRTVQMAGGFGAAGAGYPGSQAAYGNLAAGGYSGVPGGQGFSQPNGMYGAQNQGGAYGQPNGMYGVQNQGGAYGQPNGMYGVQNQGGAYGQQNGMYGAQNQNGAYGQQNGMYGVQNQNGAYGQQNGMYGAQNQNGAYGQPNNVYGGQGGAYGAVVRCDKCGWTSHPGEPVPTFCPECGDPITQNDMV</sequence>
<gene>
    <name evidence="2" type="ORF">FYJ35_05670</name>
</gene>
<dbReference type="RefSeq" id="WP_154524414.1">
    <property type="nucleotide sequence ID" value="NZ_VULZ01000004.1"/>
</dbReference>
<evidence type="ECO:0000259" key="1">
    <source>
        <dbReference type="Pfam" id="PF14471"/>
    </source>
</evidence>
<dbReference type="Proteomes" id="UP000481852">
    <property type="component" value="Unassembled WGS sequence"/>
</dbReference>
<dbReference type="InterPro" id="IPR027872">
    <property type="entry name" value="DUF4428"/>
</dbReference>
<evidence type="ECO:0000313" key="3">
    <source>
        <dbReference type="Proteomes" id="UP000481852"/>
    </source>
</evidence>
<dbReference type="EMBL" id="VULZ01000004">
    <property type="protein sequence ID" value="MSS14535.1"/>
    <property type="molecule type" value="Genomic_DNA"/>
</dbReference>
<comment type="caution">
    <text evidence="2">The sequence shown here is derived from an EMBL/GenBank/DDBJ whole genome shotgun (WGS) entry which is preliminary data.</text>
</comment>
<dbReference type="AlphaFoldDB" id="A0A6L5X4H5"/>
<keyword evidence="3" id="KW-1185">Reference proteome</keyword>